<accession>A0A9Q3ITJ3</accession>
<dbReference type="Proteomes" id="UP000765509">
    <property type="component" value="Unassembled WGS sequence"/>
</dbReference>
<evidence type="ECO:0000313" key="2">
    <source>
        <dbReference type="EMBL" id="MBW0549707.1"/>
    </source>
</evidence>
<organism evidence="2 3">
    <name type="scientific">Austropuccinia psidii MF-1</name>
    <dbReference type="NCBI Taxonomy" id="1389203"/>
    <lineage>
        <taxon>Eukaryota</taxon>
        <taxon>Fungi</taxon>
        <taxon>Dikarya</taxon>
        <taxon>Basidiomycota</taxon>
        <taxon>Pucciniomycotina</taxon>
        <taxon>Pucciniomycetes</taxon>
        <taxon>Pucciniales</taxon>
        <taxon>Sphaerophragmiaceae</taxon>
        <taxon>Austropuccinia</taxon>
    </lineage>
</organism>
<evidence type="ECO:0000256" key="1">
    <source>
        <dbReference type="SAM" id="MobiDB-lite"/>
    </source>
</evidence>
<comment type="caution">
    <text evidence="2">The sequence shown here is derived from an EMBL/GenBank/DDBJ whole genome shotgun (WGS) entry which is preliminary data.</text>
</comment>
<keyword evidence="3" id="KW-1185">Reference proteome</keyword>
<sequence length="98" mass="11217">MTLFDKKTFIYSSLLVFEENPTEDNQVTVERLVEETCESSPKKTLNKKRKARKLVFPGHTVQDSKEEVPNTPSNQMEVDSEVGMIPQWGKETQTSPVE</sequence>
<dbReference type="EMBL" id="AVOT02055075">
    <property type="protein sequence ID" value="MBW0549707.1"/>
    <property type="molecule type" value="Genomic_DNA"/>
</dbReference>
<gene>
    <name evidence="2" type="ORF">O181_089422</name>
</gene>
<protein>
    <submittedName>
        <fullName evidence="2">Uncharacterized protein</fullName>
    </submittedName>
</protein>
<feature type="region of interest" description="Disordered" evidence="1">
    <location>
        <begin position="59"/>
        <end position="98"/>
    </location>
</feature>
<proteinExistence type="predicted"/>
<dbReference type="AlphaFoldDB" id="A0A9Q3ITJ3"/>
<reference evidence="2" key="1">
    <citation type="submission" date="2021-03" db="EMBL/GenBank/DDBJ databases">
        <title>Draft genome sequence of rust myrtle Austropuccinia psidii MF-1, a brazilian biotype.</title>
        <authorList>
            <person name="Quecine M.C."/>
            <person name="Pachon D.M.R."/>
            <person name="Bonatelli M.L."/>
            <person name="Correr F.H."/>
            <person name="Franceschini L.M."/>
            <person name="Leite T.F."/>
            <person name="Margarido G.R.A."/>
            <person name="Almeida C.A."/>
            <person name="Ferrarezi J.A."/>
            <person name="Labate C.A."/>
        </authorList>
    </citation>
    <scope>NUCLEOTIDE SEQUENCE</scope>
    <source>
        <strain evidence="2">MF-1</strain>
    </source>
</reference>
<name>A0A9Q3ITJ3_9BASI</name>
<evidence type="ECO:0000313" key="3">
    <source>
        <dbReference type="Proteomes" id="UP000765509"/>
    </source>
</evidence>